<dbReference type="Pfam" id="PF07690">
    <property type="entry name" value="MFS_1"/>
    <property type="match status" value="1"/>
</dbReference>
<keyword evidence="14" id="KW-0812">Transmembrane</keyword>
<dbReference type="InterPro" id="IPR007123">
    <property type="entry name" value="Gelsolin-like_dom"/>
</dbReference>
<comment type="similarity">
    <text evidence="5">Belongs to the SEC23/SEC24 family. SEC24 subfamily.</text>
</comment>
<feature type="transmembrane region" description="Helical" evidence="14">
    <location>
        <begin position="1898"/>
        <end position="1918"/>
    </location>
</feature>
<organism evidence="16 17">
    <name type="scientific">Phellinidium pouzarii</name>
    <dbReference type="NCBI Taxonomy" id="167371"/>
    <lineage>
        <taxon>Eukaryota</taxon>
        <taxon>Fungi</taxon>
        <taxon>Dikarya</taxon>
        <taxon>Basidiomycota</taxon>
        <taxon>Agaricomycotina</taxon>
        <taxon>Agaricomycetes</taxon>
        <taxon>Hymenochaetales</taxon>
        <taxon>Hymenochaetaceae</taxon>
        <taxon>Phellinidium</taxon>
    </lineage>
</organism>
<dbReference type="Pfam" id="PF04815">
    <property type="entry name" value="Sec23_helical"/>
    <property type="match status" value="1"/>
</dbReference>
<dbReference type="Pfam" id="PF08033">
    <property type="entry name" value="Sec23_BS"/>
    <property type="match status" value="1"/>
</dbReference>
<dbReference type="InterPro" id="IPR036174">
    <property type="entry name" value="Znf_Sec23_Sec24_sf"/>
</dbReference>
<feature type="transmembrane region" description="Helical" evidence="14">
    <location>
        <begin position="1441"/>
        <end position="1461"/>
    </location>
</feature>
<dbReference type="PANTHER" id="PTHR13803:SF39">
    <property type="entry name" value="SECRETORY 24AB, ISOFORM A"/>
    <property type="match status" value="1"/>
</dbReference>
<feature type="transmembrane region" description="Helical" evidence="14">
    <location>
        <begin position="1467"/>
        <end position="1484"/>
    </location>
</feature>
<gene>
    <name evidence="16" type="ORF">EW145_g676</name>
</gene>
<feature type="compositionally biased region" description="Polar residues" evidence="13">
    <location>
        <begin position="263"/>
        <end position="272"/>
    </location>
</feature>
<proteinExistence type="inferred from homology"/>
<dbReference type="SUPFAM" id="SSF81995">
    <property type="entry name" value="beta-sandwich domain of Sec23/24"/>
    <property type="match status" value="1"/>
</dbReference>
<keyword evidence="6" id="KW-0813">Transport</keyword>
<dbReference type="SUPFAM" id="SSF103473">
    <property type="entry name" value="MFS general substrate transporter"/>
    <property type="match status" value="2"/>
</dbReference>
<sequence length="1990" mass="216872">MSEHYGEPGTPVQEELAGPETANLYSVIDRDGVPEDAQAIIKEWNDREDTTRFADSGIDDQLVIHVPFAQNVRVRSILLKLGRGELTPRHLRIYANYPNIVDFADADSTKPQLNISLLEGTTKVTEYPLHAAAFASIHSLSLHFGEAVGGQTSQIYYIGFTGDTRSTRRKADQKLIVPAANAADAPLVDACDTNVTAQILGRGRRGIVHVFFDFPPPCIQMASPAQQLPLGWAAEWHVVVPPTRLTETATGRTQWEVPGQISPGGTQMSAATAANAHPPKRRQYAAGATQAYYGGGDGYGVDSSFAPGVPPAPGMAPGVGAQPVSAPQLFTPGLAAEKQFAVQQQFPKQPEYINAPGFGGTPAPAHVQAGFQQQMGAVTDQFGQMGLGAGQKPFALYTTNLLTAPPDPRALHAPPPEIRLPPERKHLNVTICKCGPIVSALHNQCGTNDVSTTQQIQAPIRARADPISLIEGGTYINPFVQFIDGGNRWRCTLCMMSNEVPQMFDWDQERNQPGDRWARAELNHSVVEFVAPTEYMVRPPQPVFYCFLIDVSHAAVSSGLVATACRTLLESLDRIPNEDNRTKIAIITYDVALYFFSMTSGSTDATMMVVSDLDDVFLPKPNDLLVNLTEARASIEALLGRLSDMFQDSHSVGSALGPAMQAGFKLMSAVGGKLVVLSSSIPSLGAGSLKNREDSKILGTAKESSLLQPASSFYKTFAIDCSRAQVSVDMFLFSASYQDVATLACLPHYTSGQTYFYPAFNAAKSEDAIKFAHEFGEVIAMPIMLEAVMRVRATKGLRMSSFHGNFFVRSTDLLAMPAVPQDQSYAIEVQIEDTITQPFVVLQTAILHRERRIRVVTLALPTTTNLSEVYASADQVAIATLLANKAVERSLSHKLEDARDAVINKMVEILTTYKSSMTAAGTGASAQLSISENMKMLPMLLLGLLKNVGIRQSAQIPPDLRAYAQALLTSMPSQLLVPYIYPSFYSLHNMPPEAGTMGESGLIMPPLLPPTSERLERHGLYLIEDGQTIFLWVGRDAVPQLVMDVFDLPSYDQLRGGKTTLPLLENPFSQRVDAVIAKTREMRRGPYYPHLYVVKEDGEPPLRLWALSCLVQDRADVMPSYQQFITQLKDKPRYSMSAVSDPIAEIHQADATRSTHRLSEKSHDGDVVGDSKPATEHETPVVGSESSTPTLPEVEQQCSDSLKKSAAMKRKARIQFSALCFVLFLAGWDGGTSGPLIPRIQAYYHINYTIVSLTFIMNCIGFLLGATMNVYMTDRWGFGKDAQSNGFVAALSENSAAKMGLMHALYGFGAVCSPFSATQFAELPRLWHYHFIVSLGIAVINTTFLILVFRGKTQDECLLEIGEAAGQVGPSGKDSKYKQIMSQKVVHLLAFFSLVYVGIEITIGGWEAFAAGQLPILSTTATVVLHQDMSQQVSSAVGEHLVIFIYTALAIGLELIVWLVPSLIGDAVAVSFVGFALGPMYPILMNETGRLIPPWLLTGSIGWVASFGFAGSALFPFITGALASKFGIASLQPVLIFLMASMLILWALIIELVELGFNCRYTMGTARDLDSRLVGIFITSSFEYSRLTLQDFYDRGVASYLMIWKTILLPNNAFLDTLDEILQTDAILQCGHSTEKPQSSDIKVVQDLKSTELELFTEISGNAALAETELSSKSQKTCLSIKWKARAQFSSLCFVMFLGGWDAGTFGPLIPRVQAYYDVNFTIVSLIFMDAQANGYVASLTENTHMKMGVVQAMFGVGAVCSPFSATRFAELPRSWHYHFLVSLGITVINTTFLVIVFRGKTQDECLQEIGEAARPVGTSQDSKYKQILSQKVVHLLSLISLFYVGIELTTGGWTVTYIIKDRHGNASSGYVSTGFYAGLTLGRVAPLWINKKVGEHLVMFIYTALAIGFELVVWFVPSLIGDAVAVALVGFVIGPVYPIILNEAGRLIPPWLLTGSIGWIASMGFAGSAFFPFITGALASRFGIENSEL</sequence>
<dbReference type="InterPro" id="IPR011701">
    <property type="entry name" value="MFS"/>
</dbReference>
<dbReference type="GO" id="GO:0070971">
    <property type="term" value="C:endoplasmic reticulum exit site"/>
    <property type="evidence" value="ECO:0007669"/>
    <property type="project" value="TreeGrafter"/>
</dbReference>
<dbReference type="Pfam" id="PF04810">
    <property type="entry name" value="zf-Sec23_Sec24"/>
    <property type="match status" value="1"/>
</dbReference>
<evidence type="ECO:0000256" key="8">
    <source>
        <dbReference type="ARBA" id="ARBA00022824"/>
    </source>
</evidence>
<evidence type="ECO:0000256" key="1">
    <source>
        <dbReference type="ARBA" id="ARBA00004141"/>
    </source>
</evidence>
<feature type="transmembrane region" description="Helical" evidence="14">
    <location>
        <begin position="1776"/>
        <end position="1798"/>
    </location>
</feature>
<dbReference type="GO" id="GO:0000139">
    <property type="term" value="C:Golgi membrane"/>
    <property type="evidence" value="ECO:0007669"/>
    <property type="project" value="UniProtKB-SubCell"/>
</dbReference>
<evidence type="ECO:0000256" key="7">
    <source>
        <dbReference type="ARBA" id="ARBA00022490"/>
    </source>
</evidence>
<feature type="transmembrane region" description="Helical" evidence="14">
    <location>
        <begin position="1248"/>
        <end position="1271"/>
    </location>
</feature>
<dbReference type="InterPro" id="IPR006895">
    <property type="entry name" value="Znf_Sec23_Sec24"/>
</dbReference>
<dbReference type="Gene3D" id="3.40.50.410">
    <property type="entry name" value="von Willebrand factor, type A domain"/>
    <property type="match status" value="1"/>
</dbReference>
<keyword evidence="7" id="KW-0963">Cytoplasm</keyword>
<dbReference type="InterPro" id="IPR036465">
    <property type="entry name" value="vWFA_dom_sf"/>
</dbReference>
<comment type="subcellular location">
    <subcellularLocation>
        <location evidence="3">Cytoplasm</location>
    </subcellularLocation>
    <subcellularLocation>
        <location evidence="4">Endoplasmic reticulum membrane</location>
    </subcellularLocation>
    <subcellularLocation>
        <location evidence="2">Golgi apparatus membrane</location>
    </subcellularLocation>
    <subcellularLocation>
        <location evidence="1">Membrane</location>
        <topology evidence="1">Multi-pass membrane protein</topology>
    </subcellularLocation>
</comment>
<dbReference type="InterPro" id="IPR006900">
    <property type="entry name" value="Sec23/24_helical_dom"/>
</dbReference>
<dbReference type="SUPFAM" id="SSF53300">
    <property type="entry name" value="vWA-like"/>
    <property type="match status" value="1"/>
</dbReference>
<dbReference type="Gene3D" id="1.20.1250.20">
    <property type="entry name" value="MFS general substrate transporter like domains"/>
    <property type="match status" value="3"/>
</dbReference>
<dbReference type="EMBL" id="SGPK01000014">
    <property type="protein sequence ID" value="THH11434.1"/>
    <property type="molecule type" value="Genomic_DNA"/>
</dbReference>
<dbReference type="InterPro" id="IPR010400">
    <property type="entry name" value="PITH_dom"/>
</dbReference>
<evidence type="ECO:0000256" key="5">
    <source>
        <dbReference type="ARBA" id="ARBA00008334"/>
    </source>
</evidence>
<dbReference type="OrthoDB" id="49016at2759"/>
<dbReference type="InterPro" id="IPR050550">
    <property type="entry name" value="SEC23_SEC24_subfamily"/>
</dbReference>
<dbReference type="InterPro" id="IPR006896">
    <property type="entry name" value="Sec23/24_trunk_dom"/>
</dbReference>
<evidence type="ECO:0000256" key="6">
    <source>
        <dbReference type="ARBA" id="ARBA00022448"/>
    </source>
</evidence>
<keyword evidence="10" id="KW-0653">Protein transport</keyword>
<feature type="transmembrane region" description="Helical" evidence="14">
    <location>
        <begin position="1530"/>
        <end position="1553"/>
    </location>
</feature>
<evidence type="ECO:0000313" key="16">
    <source>
        <dbReference type="EMBL" id="THH11434.1"/>
    </source>
</evidence>
<dbReference type="Gene3D" id="1.20.120.730">
    <property type="entry name" value="Sec23/Sec24 helical domain"/>
    <property type="match status" value="1"/>
</dbReference>
<dbReference type="InterPro" id="IPR036180">
    <property type="entry name" value="Gelsolin-like_dom_sf"/>
</dbReference>
<protein>
    <recommendedName>
        <fullName evidence="15">PITH domain-containing protein</fullName>
    </recommendedName>
</protein>
<dbReference type="GO" id="GO:0000149">
    <property type="term" value="F:SNARE binding"/>
    <property type="evidence" value="ECO:0007669"/>
    <property type="project" value="TreeGrafter"/>
</dbReference>
<evidence type="ECO:0000259" key="15">
    <source>
        <dbReference type="PROSITE" id="PS51532"/>
    </source>
</evidence>
<dbReference type="Gene3D" id="2.30.30.380">
    <property type="entry name" value="Zn-finger domain of Sec23/24"/>
    <property type="match status" value="1"/>
</dbReference>
<evidence type="ECO:0000256" key="10">
    <source>
        <dbReference type="ARBA" id="ARBA00022927"/>
    </source>
</evidence>
<feature type="transmembrane region" description="Helical" evidence="14">
    <location>
        <begin position="1924"/>
        <end position="1941"/>
    </location>
</feature>
<dbReference type="GO" id="GO:0090110">
    <property type="term" value="P:COPII-coated vesicle cargo loading"/>
    <property type="evidence" value="ECO:0007669"/>
    <property type="project" value="TreeGrafter"/>
</dbReference>
<dbReference type="InterPro" id="IPR012990">
    <property type="entry name" value="Beta-sandwich_Sec23_24"/>
</dbReference>
<feature type="transmembrane region" description="Helical" evidence="14">
    <location>
        <begin position="1953"/>
        <end position="1975"/>
    </location>
</feature>
<dbReference type="InterPro" id="IPR036259">
    <property type="entry name" value="MFS_trans_sf"/>
</dbReference>
<dbReference type="Pfam" id="PF04811">
    <property type="entry name" value="Sec23_trunk"/>
    <property type="match status" value="1"/>
</dbReference>
<evidence type="ECO:0000256" key="12">
    <source>
        <dbReference type="ARBA" id="ARBA00023136"/>
    </source>
</evidence>
<feature type="region of interest" description="Disordered" evidence="13">
    <location>
        <begin position="1150"/>
        <end position="1193"/>
    </location>
</feature>
<dbReference type="GO" id="GO:0008270">
    <property type="term" value="F:zinc ion binding"/>
    <property type="evidence" value="ECO:0007669"/>
    <property type="project" value="InterPro"/>
</dbReference>
<keyword evidence="9" id="KW-0931">ER-Golgi transport</keyword>
<feature type="transmembrane region" description="Helical" evidence="14">
    <location>
        <begin position="1385"/>
        <end position="1403"/>
    </location>
</feature>
<evidence type="ECO:0000256" key="9">
    <source>
        <dbReference type="ARBA" id="ARBA00022892"/>
    </source>
</evidence>
<dbReference type="SUPFAM" id="SSF82754">
    <property type="entry name" value="C-terminal, gelsolin-like domain of Sec23/24"/>
    <property type="match status" value="1"/>
</dbReference>
<dbReference type="InterPro" id="IPR036175">
    <property type="entry name" value="Sec23/24_helical_dom_sf"/>
</dbReference>
<evidence type="ECO:0000256" key="4">
    <source>
        <dbReference type="ARBA" id="ARBA00004586"/>
    </source>
</evidence>
<dbReference type="Gene3D" id="2.60.120.470">
    <property type="entry name" value="PITH domain"/>
    <property type="match status" value="1"/>
</dbReference>
<accession>A0A4S4LHG0</accession>
<dbReference type="CDD" id="cd01479">
    <property type="entry name" value="Sec24-like"/>
    <property type="match status" value="1"/>
</dbReference>
<feature type="compositionally biased region" description="Polar residues" evidence="13">
    <location>
        <begin position="1184"/>
        <end position="1193"/>
    </location>
</feature>
<dbReference type="GO" id="GO:0005789">
    <property type="term" value="C:endoplasmic reticulum membrane"/>
    <property type="evidence" value="ECO:0007669"/>
    <property type="project" value="UniProtKB-SubCell"/>
</dbReference>
<feature type="compositionally biased region" description="Basic and acidic residues" evidence="13">
    <location>
        <begin position="1157"/>
        <end position="1166"/>
    </location>
</feature>
<keyword evidence="11" id="KW-0333">Golgi apparatus</keyword>
<dbReference type="InterPro" id="IPR041742">
    <property type="entry name" value="Sec24-like_trunk_dom"/>
</dbReference>
<feature type="transmembrane region" description="Helical" evidence="14">
    <location>
        <begin position="1212"/>
        <end position="1228"/>
    </location>
</feature>
<comment type="caution">
    <text evidence="16">The sequence shown here is derived from an EMBL/GenBank/DDBJ whole genome shotgun (WGS) entry which is preliminary data.</text>
</comment>
<keyword evidence="14" id="KW-1133">Transmembrane helix</keyword>
<evidence type="ECO:0000256" key="11">
    <source>
        <dbReference type="ARBA" id="ARBA00023034"/>
    </source>
</evidence>
<keyword evidence="17" id="KW-1185">Reference proteome</keyword>
<dbReference type="SUPFAM" id="SSF81811">
    <property type="entry name" value="Helical domain of Sec23/24"/>
    <property type="match status" value="1"/>
</dbReference>
<dbReference type="InterPro" id="IPR037047">
    <property type="entry name" value="PITH_dom_sf"/>
</dbReference>
<dbReference type="Pfam" id="PF00626">
    <property type="entry name" value="Gelsolin"/>
    <property type="match status" value="1"/>
</dbReference>
<reference evidence="16 17" key="1">
    <citation type="submission" date="2019-02" db="EMBL/GenBank/DDBJ databases">
        <title>Genome sequencing of the rare red list fungi Phellinidium pouzarii.</title>
        <authorList>
            <person name="Buettner E."/>
            <person name="Kellner H."/>
        </authorList>
    </citation>
    <scope>NUCLEOTIDE SEQUENCE [LARGE SCALE GENOMIC DNA]</scope>
    <source>
        <strain evidence="16 17">DSM 108285</strain>
    </source>
</reference>
<feature type="domain" description="PITH" evidence="15">
    <location>
        <begin position="4"/>
        <end position="180"/>
    </location>
</feature>
<dbReference type="PANTHER" id="PTHR13803">
    <property type="entry name" value="SEC24-RELATED PROTEIN"/>
    <property type="match status" value="1"/>
</dbReference>
<name>A0A4S4LHG0_9AGAM</name>
<dbReference type="Proteomes" id="UP000308199">
    <property type="component" value="Unassembled WGS sequence"/>
</dbReference>
<dbReference type="PROSITE" id="PS51532">
    <property type="entry name" value="PITH"/>
    <property type="match status" value="1"/>
</dbReference>
<feature type="transmembrane region" description="Helical" evidence="14">
    <location>
        <begin position="1496"/>
        <end position="1518"/>
    </location>
</feature>
<dbReference type="SUPFAM" id="SSF49785">
    <property type="entry name" value="Galactose-binding domain-like"/>
    <property type="match status" value="1"/>
</dbReference>
<dbReference type="SUPFAM" id="SSF82919">
    <property type="entry name" value="Zn-finger domain of Sec23/24"/>
    <property type="match status" value="1"/>
</dbReference>
<dbReference type="GO" id="GO:0022857">
    <property type="term" value="F:transmembrane transporter activity"/>
    <property type="evidence" value="ECO:0007669"/>
    <property type="project" value="InterPro"/>
</dbReference>
<evidence type="ECO:0000313" key="17">
    <source>
        <dbReference type="Proteomes" id="UP000308199"/>
    </source>
</evidence>
<dbReference type="Pfam" id="PF06201">
    <property type="entry name" value="PITH"/>
    <property type="match status" value="1"/>
</dbReference>
<dbReference type="GO" id="GO:0006886">
    <property type="term" value="P:intracellular protein transport"/>
    <property type="evidence" value="ECO:0007669"/>
    <property type="project" value="InterPro"/>
</dbReference>
<evidence type="ECO:0000256" key="3">
    <source>
        <dbReference type="ARBA" id="ARBA00004496"/>
    </source>
</evidence>
<dbReference type="InterPro" id="IPR029006">
    <property type="entry name" value="ADF-H/Gelsolin-like_dom_sf"/>
</dbReference>
<dbReference type="GO" id="GO:0030127">
    <property type="term" value="C:COPII vesicle coat"/>
    <property type="evidence" value="ECO:0007669"/>
    <property type="project" value="InterPro"/>
</dbReference>
<feature type="region of interest" description="Disordered" evidence="13">
    <location>
        <begin position="250"/>
        <end position="281"/>
    </location>
</feature>
<keyword evidence="8" id="KW-0256">Endoplasmic reticulum</keyword>
<dbReference type="InterPro" id="IPR008979">
    <property type="entry name" value="Galactose-bd-like_sf"/>
</dbReference>
<dbReference type="Gene3D" id="3.40.20.10">
    <property type="entry name" value="Severin"/>
    <property type="match status" value="1"/>
</dbReference>
<feature type="transmembrane region" description="Helical" evidence="14">
    <location>
        <begin position="1833"/>
        <end position="1856"/>
    </location>
</feature>
<feature type="transmembrane region" description="Helical" evidence="14">
    <location>
        <begin position="1327"/>
        <end position="1349"/>
    </location>
</feature>
<dbReference type="Gene3D" id="2.60.40.1670">
    <property type="entry name" value="beta-sandwich domain of Sec23/24"/>
    <property type="match status" value="1"/>
</dbReference>
<evidence type="ECO:0000256" key="14">
    <source>
        <dbReference type="SAM" id="Phobius"/>
    </source>
</evidence>
<keyword evidence="12 14" id="KW-0472">Membrane</keyword>
<feature type="transmembrane region" description="Helical" evidence="14">
    <location>
        <begin position="1868"/>
        <end position="1886"/>
    </location>
</feature>
<evidence type="ECO:0000256" key="2">
    <source>
        <dbReference type="ARBA" id="ARBA00004394"/>
    </source>
</evidence>
<evidence type="ECO:0000256" key="13">
    <source>
        <dbReference type="SAM" id="MobiDB-lite"/>
    </source>
</evidence>